<evidence type="ECO:0000256" key="2">
    <source>
        <dbReference type="ARBA" id="ARBA00009347"/>
    </source>
</evidence>
<dbReference type="Gene3D" id="1.20.140.10">
    <property type="entry name" value="Butyryl-CoA Dehydrogenase, subunit A, domain 3"/>
    <property type="match status" value="1"/>
</dbReference>
<dbReference type="CDD" id="cd00567">
    <property type="entry name" value="ACAD"/>
    <property type="match status" value="1"/>
</dbReference>
<evidence type="ECO:0000256" key="4">
    <source>
        <dbReference type="ARBA" id="ARBA00022827"/>
    </source>
</evidence>
<dbReference type="EMBL" id="CAFBPJ010000170">
    <property type="protein sequence ID" value="CAB5026688.1"/>
    <property type="molecule type" value="Genomic_DNA"/>
</dbReference>
<keyword evidence="4" id="KW-0274">FAD</keyword>
<evidence type="ECO:0000313" key="8">
    <source>
        <dbReference type="EMBL" id="CAB5026688.1"/>
    </source>
</evidence>
<dbReference type="InterPro" id="IPR036250">
    <property type="entry name" value="AcylCo_DH-like_C"/>
</dbReference>
<dbReference type="InterPro" id="IPR009100">
    <property type="entry name" value="AcylCoA_DH/oxidase_NM_dom_sf"/>
</dbReference>
<dbReference type="InterPro" id="IPR009075">
    <property type="entry name" value="AcylCo_DH/oxidase_C"/>
</dbReference>
<comment type="cofactor">
    <cofactor evidence="1">
        <name>FAD</name>
        <dbReference type="ChEBI" id="CHEBI:57692"/>
    </cofactor>
</comment>
<dbReference type="SUPFAM" id="SSF56645">
    <property type="entry name" value="Acyl-CoA dehydrogenase NM domain-like"/>
    <property type="match status" value="1"/>
</dbReference>
<dbReference type="PANTHER" id="PTHR43884">
    <property type="entry name" value="ACYL-COA DEHYDROGENASE"/>
    <property type="match status" value="1"/>
</dbReference>
<dbReference type="Pfam" id="PF02771">
    <property type="entry name" value="Acyl-CoA_dh_N"/>
    <property type="match status" value="1"/>
</dbReference>
<name>A0A6J7RDK0_9ZZZZ</name>
<dbReference type="SUPFAM" id="SSF47203">
    <property type="entry name" value="Acyl-CoA dehydrogenase C-terminal domain-like"/>
    <property type="match status" value="1"/>
</dbReference>
<evidence type="ECO:0000259" key="5">
    <source>
        <dbReference type="Pfam" id="PF00441"/>
    </source>
</evidence>
<evidence type="ECO:0000313" key="7">
    <source>
        <dbReference type="EMBL" id="CAB4692284.1"/>
    </source>
</evidence>
<dbReference type="GO" id="GO:0050660">
    <property type="term" value="F:flavin adenine dinucleotide binding"/>
    <property type="evidence" value="ECO:0007669"/>
    <property type="project" value="InterPro"/>
</dbReference>
<protein>
    <submittedName>
        <fullName evidence="8">Unannotated protein</fullName>
    </submittedName>
</protein>
<dbReference type="InterPro" id="IPR037069">
    <property type="entry name" value="AcylCoA_DH/ox_N_sf"/>
</dbReference>
<dbReference type="InterPro" id="IPR046373">
    <property type="entry name" value="Acyl-CoA_Oxase/DH_mid-dom_sf"/>
</dbReference>
<dbReference type="InterPro" id="IPR013786">
    <property type="entry name" value="AcylCoA_DH/ox_N"/>
</dbReference>
<feature type="domain" description="Acyl-CoA dehydrogenase/oxidase C-terminal" evidence="5">
    <location>
        <begin position="275"/>
        <end position="363"/>
    </location>
</feature>
<dbReference type="GO" id="GO:0003995">
    <property type="term" value="F:acyl-CoA dehydrogenase activity"/>
    <property type="evidence" value="ECO:0007669"/>
    <property type="project" value="TreeGrafter"/>
</dbReference>
<evidence type="ECO:0000256" key="3">
    <source>
        <dbReference type="ARBA" id="ARBA00022630"/>
    </source>
</evidence>
<reference evidence="8" key="1">
    <citation type="submission" date="2020-05" db="EMBL/GenBank/DDBJ databases">
        <authorList>
            <person name="Chiriac C."/>
            <person name="Salcher M."/>
            <person name="Ghai R."/>
            <person name="Kavagutti S V."/>
        </authorList>
    </citation>
    <scope>NUCLEOTIDE SEQUENCE</scope>
</reference>
<evidence type="ECO:0000259" key="6">
    <source>
        <dbReference type="Pfam" id="PF02771"/>
    </source>
</evidence>
<dbReference type="Pfam" id="PF00441">
    <property type="entry name" value="Acyl-CoA_dh_1"/>
    <property type="match status" value="1"/>
</dbReference>
<sequence>MVAAIAEMGPRFAERAFAVDRDAVFPFENFADLRDAGFLALCVPKEYGGMGATYSDYVRVSEEIGRHCGATALTFNMHNATMLWAGQVSDLLEMTHEQREAHERRRTRMFKDVVEKHIIHSQPFSEGLNPNALAGVATAAVPVAGGGYRVTGRKIFASLSGAANRYNVTCQVPGEDFLRLLSVHSDAEGVEIVDDWDPLGMRGTVSRTLLLQDVYVAADDEVLPGGLYDQAANRYPYLFMSLAPSYLGLTKGILDFTRLYLRGEMAGAAKGTGRRDNPIKQIGWAEMQIKFEQSRALLYSAVDNSVLDPDESQMISAWAAVYTTMETANDVARLAVRVCGGQSMLKNMALERMYRDSRLGSTMLPWSAEVALERIGKARLYEN</sequence>
<keyword evidence="3" id="KW-0285">Flavoprotein</keyword>
<organism evidence="8">
    <name type="scientific">freshwater metagenome</name>
    <dbReference type="NCBI Taxonomy" id="449393"/>
    <lineage>
        <taxon>unclassified sequences</taxon>
        <taxon>metagenomes</taxon>
        <taxon>ecological metagenomes</taxon>
    </lineage>
</organism>
<dbReference type="PANTHER" id="PTHR43884:SF12">
    <property type="entry name" value="ISOVALERYL-COA DEHYDROGENASE, MITOCHONDRIAL-RELATED"/>
    <property type="match status" value="1"/>
</dbReference>
<dbReference type="AlphaFoldDB" id="A0A6J7RDK0"/>
<evidence type="ECO:0000256" key="1">
    <source>
        <dbReference type="ARBA" id="ARBA00001974"/>
    </source>
</evidence>
<dbReference type="Gene3D" id="2.40.110.10">
    <property type="entry name" value="Butyryl-CoA Dehydrogenase, subunit A, domain 2"/>
    <property type="match status" value="1"/>
</dbReference>
<comment type="similarity">
    <text evidence="2">Belongs to the acyl-CoA dehydrogenase family.</text>
</comment>
<proteinExistence type="inferred from homology"/>
<gene>
    <name evidence="7" type="ORF">UFOPK2625_00042</name>
    <name evidence="8" type="ORF">UFOPK4092_01272</name>
</gene>
<accession>A0A6J7RDK0</accession>
<dbReference type="EMBL" id="CAEZXZ010000003">
    <property type="protein sequence ID" value="CAB4692284.1"/>
    <property type="molecule type" value="Genomic_DNA"/>
</dbReference>
<dbReference type="Gene3D" id="1.10.540.10">
    <property type="entry name" value="Acyl-CoA dehydrogenase/oxidase, N-terminal domain"/>
    <property type="match status" value="1"/>
</dbReference>
<feature type="domain" description="Acyl-CoA dehydrogenase/oxidase N-terminal" evidence="6">
    <location>
        <begin position="13"/>
        <end position="83"/>
    </location>
</feature>
<dbReference type="PIRSF" id="PIRSF016578">
    <property type="entry name" value="HsaA"/>
    <property type="match status" value="1"/>
</dbReference>